<dbReference type="KEGG" id="fsu:Fisuc_2157"/>
<accession>C9RK11</accession>
<dbReference type="EMBL" id="CP002158">
    <property type="protein sequence ID" value="ADL25315.1"/>
    <property type="molecule type" value="Genomic_DNA"/>
</dbReference>
<dbReference type="RefSeq" id="WP_014546805.1">
    <property type="nucleotide sequence ID" value="NC_013410.1"/>
</dbReference>
<dbReference type="PANTHER" id="PTHR34387:SF2">
    <property type="entry name" value="SLR1258 PROTEIN"/>
    <property type="match status" value="1"/>
</dbReference>
<sequence length="478" mass="53411">MQNKISYIVIIVLAFVCLILSMKLGQQSDVAEMRKNSAVSGSSEFAEGNKSSVPKVAVFARESKKFAADEYVLSVELSMVGTDKKVLYRKMGEKRNRLFEILKSVGISESNVEQSSIELSKEWDYDYQYANPGKRSFLGFSSSQKFKVHVGTKQLKKDFIQLLSAEPDFEIKRSEPQLKDMAALQAKVVKNVCDKALAKAENYAQGAGGKLGKILMANGNVDQDRYWWFEKADSVEIEARLSLEMELLSNEKAESSNEPVVLFVHNNEERKYAADEFEANFTLEIVGTNKKSLYELMEKRRVSILERLDSLDVPRTDVDDFDIKLQKNRTRPMAKVRSLGEFGGYSASKCFKVYVKSMDVASALVNVLAQERDVEFSGVTPKLKNRDSLTAEIEILTSQKAMEKAEAFAAGLGMKVGKIVDVDDGMVSREYWNEYRGKLAPKSYGGGIVLGNDMPPPSRAIADSVTVGARINYVVELQ</sequence>
<name>C9RK11_FIBSS</name>
<dbReference type="HOGENOM" id="CLU_570795_0_0_0"/>
<dbReference type="STRING" id="59374.FSU_2694"/>
<keyword evidence="4" id="KW-1185">Reference proteome</keyword>
<evidence type="ECO:0000313" key="4">
    <source>
        <dbReference type="Proteomes" id="UP000001497"/>
    </source>
</evidence>
<reference evidence="2" key="3">
    <citation type="submission" date="2010-08" db="EMBL/GenBank/DDBJ databases">
        <authorList>
            <person name="Durkin A.S."/>
            <person name="Nelson K.E."/>
            <person name="Morrison M."/>
            <person name="Forsberg C.W."/>
            <person name="Wilson D.B."/>
            <person name="Russell J.B."/>
            <person name="Cann I.K.O."/>
            <person name="Mackie R.I."/>
            <person name="White B.A."/>
        </authorList>
    </citation>
    <scope>NUCLEOTIDE SEQUENCE</scope>
    <source>
        <strain evidence="2">S85</strain>
    </source>
</reference>
<evidence type="ECO:0000313" key="3">
    <source>
        <dbReference type="Proteomes" id="UP000000517"/>
    </source>
</evidence>
<dbReference type="Gene3D" id="3.30.110.170">
    <property type="entry name" value="Protein of unknown function (DUF541), domain 1"/>
    <property type="match status" value="1"/>
</dbReference>
<organism evidence="2 3">
    <name type="scientific">Fibrobacter succinogenes (strain ATCC 19169 / S85)</name>
    <dbReference type="NCBI Taxonomy" id="59374"/>
    <lineage>
        <taxon>Bacteria</taxon>
        <taxon>Pseudomonadati</taxon>
        <taxon>Fibrobacterota</taxon>
        <taxon>Fibrobacteria</taxon>
        <taxon>Fibrobacterales</taxon>
        <taxon>Fibrobacteraceae</taxon>
        <taxon>Fibrobacter</taxon>
    </lineage>
</organism>
<dbReference type="KEGG" id="fsc:FSU_2694"/>
<proteinExistence type="predicted"/>
<reference evidence="3" key="2">
    <citation type="submission" date="2010-08" db="EMBL/GenBank/DDBJ databases">
        <title>Complete sequence of Fibrobacter succinogenes subsp. succinogenes S85.</title>
        <authorList>
            <person name="Durkin A.S."/>
            <person name="Nelson K.E."/>
            <person name="Morrison M."/>
            <person name="Forsberg C.W."/>
            <person name="Wilson D.B."/>
            <person name="Russell J.B."/>
            <person name="Cann I.K.O."/>
            <person name="Mackie R.I."/>
            <person name="White B.A."/>
        </authorList>
    </citation>
    <scope>NUCLEOTIDE SEQUENCE [LARGE SCALE GENOMIC DNA]</scope>
    <source>
        <strain evidence="3">ATCC 19169 / S85</strain>
    </source>
</reference>
<dbReference type="eggNOG" id="COG2968">
    <property type="taxonomic scope" value="Bacteria"/>
</dbReference>
<dbReference type="InterPro" id="IPR052022">
    <property type="entry name" value="26kDa_periplasmic_antigen"/>
</dbReference>
<dbReference type="InterPro" id="IPR007497">
    <property type="entry name" value="SIMPL/DUF541"/>
</dbReference>
<dbReference type="Gene3D" id="3.30.70.2970">
    <property type="entry name" value="Protein of unknown function (DUF541), domain 2"/>
    <property type="match status" value="1"/>
</dbReference>
<dbReference type="AlphaFoldDB" id="C9RK11"/>
<reference evidence="1 4" key="1">
    <citation type="submission" date="2009-10" db="EMBL/GenBank/DDBJ databases">
        <title>Complete sequence of Fibrobacter succinogenes subsp. succinogenes S85.</title>
        <authorList>
            <consortium name="US DOE Joint Genome Institute"/>
            <person name="Lucas S."/>
            <person name="Copeland A."/>
            <person name="Lapidus A."/>
            <person name="Glavina del Rio T."/>
            <person name="Tice H."/>
            <person name="Bruce D."/>
            <person name="Goodwin L."/>
            <person name="Pitluck S."/>
            <person name="Chertkov O."/>
            <person name="Detter J.C."/>
            <person name="Han C."/>
            <person name="Tapia R."/>
            <person name="Larimer F."/>
            <person name="Land M."/>
            <person name="Hauser L."/>
            <person name="Kyrpides N."/>
            <person name="Mikhailova N."/>
            <person name="Weimer P.J."/>
            <person name="Stevenson D.M."/>
            <person name="Boyum J."/>
            <person name="Brumm P.I."/>
            <person name="Mead D."/>
        </authorList>
    </citation>
    <scope>NUCLEOTIDE SEQUENCE [LARGE SCALE GENOMIC DNA]</scope>
    <source>
        <strain evidence="4">ATCC 19169 / S85</strain>
        <strain evidence="1">S85</strain>
    </source>
</reference>
<dbReference type="GO" id="GO:0006974">
    <property type="term" value="P:DNA damage response"/>
    <property type="evidence" value="ECO:0007669"/>
    <property type="project" value="TreeGrafter"/>
</dbReference>
<evidence type="ECO:0000313" key="2">
    <source>
        <dbReference type="EMBL" id="ADL25315.1"/>
    </source>
</evidence>
<dbReference type="EMBL" id="CP001792">
    <property type="protein sequence ID" value="ACX75744.1"/>
    <property type="molecule type" value="Genomic_DNA"/>
</dbReference>
<dbReference type="Pfam" id="PF04402">
    <property type="entry name" value="SIMPL"/>
    <property type="match status" value="2"/>
</dbReference>
<dbReference type="Proteomes" id="UP000000517">
    <property type="component" value="Chromosome"/>
</dbReference>
<protein>
    <submittedName>
        <fullName evidence="2">Conserved domain protein</fullName>
    </submittedName>
</protein>
<gene>
    <name evidence="1" type="ordered locus">Fisuc_2157</name>
    <name evidence="2" type="ordered locus">FSU_2694</name>
</gene>
<dbReference type="PANTHER" id="PTHR34387">
    <property type="entry name" value="SLR1258 PROTEIN"/>
    <property type="match status" value="1"/>
</dbReference>
<evidence type="ECO:0000313" key="1">
    <source>
        <dbReference type="EMBL" id="ACX75744.1"/>
    </source>
</evidence>
<dbReference type="OrthoDB" id="9787538at2"/>
<dbReference type="Proteomes" id="UP000001497">
    <property type="component" value="Chromosome"/>
</dbReference>